<dbReference type="SUPFAM" id="SSF50044">
    <property type="entry name" value="SH3-domain"/>
    <property type="match status" value="1"/>
</dbReference>
<dbReference type="SMART" id="SM00228">
    <property type="entry name" value="PDZ"/>
    <property type="match status" value="4"/>
</dbReference>
<evidence type="ECO:0000256" key="18">
    <source>
        <dbReference type="ARBA" id="ARBA00029579"/>
    </source>
</evidence>
<dbReference type="InterPro" id="IPR003148">
    <property type="entry name" value="RCK_N"/>
</dbReference>
<dbReference type="InterPro" id="IPR006907">
    <property type="entry name" value="DLG5_N"/>
</dbReference>
<dbReference type="GO" id="GO:0035331">
    <property type="term" value="P:negative regulation of hippo signaling"/>
    <property type="evidence" value="ECO:0007669"/>
    <property type="project" value="TreeGrafter"/>
</dbReference>
<comment type="caution">
    <text evidence="29">The sequence shown here is derived from an EMBL/GenBank/DDBJ whole genome shotgun (WGS) entry which is preliminary data.</text>
</comment>
<evidence type="ECO:0000256" key="4">
    <source>
        <dbReference type="ARBA" id="ARBA00022448"/>
    </source>
</evidence>
<dbReference type="CDD" id="cd06766">
    <property type="entry name" value="PDZ4_DLG5-like"/>
    <property type="match status" value="1"/>
</dbReference>
<feature type="region of interest" description="Disordered" evidence="22">
    <location>
        <begin position="1493"/>
        <end position="1519"/>
    </location>
</feature>
<dbReference type="InterPro" id="IPR027417">
    <property type="entry name" value="P-loop_NTPase"/>
</dbReference>
<evidence type="ECO:0000256" key="23">
    <source>
        <dbReference type="SAM" id="Phobius"/>
    </source>
</evidence>
<organism evidence="29 30">
    <name type="scientific">Acipenser ruthenus</name>
    <name type="common">Sterlet sturgeon</name>
    <dbReference type="NCBI Taxonomy" id="7906"/>
    <lineage>
        <taxon>Eukaryota</taxon>
        <taxon>Metazoa</taxon>
        <taxon>Chordata</taxon>
        <taxon>Craniata</taxon>
        <taxon>Vertebrata</taxon>
        <taxon>Euteleostomi</taxon>
        <taxon>Actinopterygii</taxon>
        <taxon>Chondrostei</taxon>
        <taxon>Acipenseriformes</taxon>
        <taxon>Acipenseridae</taxon>
        <taxon>Acipenser</taxon>
    </lineage>
</organism>
<feature type="region of interest" description="Disordered" evidence="22">
    <location>
        <begin position="1148"/>
        <end position="1244"/>
    </location>
</feature>
<feature type="domain" description="PDZ" evidence="26">
    <location>
        <begin position="1702"/>
        <end position="1782"/>
    </location>
</feature>
<keyword evidence="10" id="KW-0106">Calcium</keyword>
<feature type="coiled-coil region" evidence="21">
    <location>
        <begin position="146"/>
        <end position="360"/>
    </location>
</feature>
<feature type="region of interest" description="Disordered" evidence="22">
    <location>
        <begin position="104"/>
        <end position="136"/>
    </location>
</feature>
<dbReference type="InterPro" id="IPR001315">
    <property type="entry name" value="CARD"/>
</dbReference>
<keyword evidence="9" id="KW-0631">Potassium channel</keyword>
<dbReference type="Pfam" id="PF03493">
    <property type="entry name" value="BK_channel_a"/>
    <property type="match status" value="1"/>
</dbReference>
<keyword evidence="4" id="KW-0813">Transport</keyword>
<evidence type="ECO:0000256" key="2">
    <source>
        <dbReference type="ARBA" id="ARBA00008648"/>
    </source>
</evidence>
<dbReference type="Pfam" id="PF00625">
    <property type="entry name" value="Guanylate_kin"/>
    <property type="match status" value="1"/>
</dbReference>
<evidence type="ECO:0000259" key="27">
    <source>
        <dbReference type="PROSITE" id="PS50209"/>
    </source>
</evidence>
<dbReference type="InterPro" id="IPR036291">
    <property type="entry name" value="NAD(P)-bd_dom_sf"/>
</dbReference>
<dbReference type="EMBL" id="SCEB01214583">
    <property type="protein sequence ID" value="RXM34496.1"/>
    <property type="molecule type" value="Genomic_DNA"/>
</dbReference>
<evidence type="ECO:0000259" key="28">
    <source>
        <dbReference type="PROSITE" id="PS51201"/>
    </source>
</evidence>
<evidence type="ECO:0000313" key="30">
    <source>
        <dbReference type="Proteomes" id="UP000289886"/>
    </source>
</evidence>
<evidence type="ECO:0000256" key="12">
    <source>
        <dbReference type="ARBA" id="ARBA00022882"/>
    </source>
</evidence>
<feature type="region of interest" description="Disordered" evidence="22">
    <location>
        <begin position="3084"/>
        <end position="3130"/>
    </location>
</feature>
<dbReference type="Proteomes" id="UP000289886">
    <property type="component" value="Unassembled WGS sequence"/>
</dbReference>
<dbReference type="FunFam" id="2.30.30.40:FF:000130">
    <property type="entry name" value="Discs large 5, isoform A"/>
    <property type="match status" value="1"/>
</dbReference>
<dbReference type="PROSITE" id="PS50002">
    <property type="entry name" value="SH3"/>
    <property type="match status" value="1"/>
</dbReference>
<dbReference type="SMART" id="SM00326">
    <property type="entry name" value="SH3"/>
    <property type="match status" value="1"/>
</dbReference>
<dbReference type="InterPro" id="IPR035537">
    <property type="entry name" value="DLG5_SH3"/>
</dbReference>
<feature type="region of interest" description="Disordered" evidence="22">
    <location>
        <begin position="2115"/>
        <end position="2136"/>
    </location>
</feature>
<keyword evidence="6" id="KW-0633">Potassium transport</keyword>
<dbReference type="Gene3D" id="2.30.42.10">
    <property type="match status" value="4"/>
</dbReference>
<evidence type="ECO:0000256" key="5">
    <source>
        <dbReference type="ARBA" id="ARBA00022475"/>
    </source>
</evidence>
<keyword evidence="30" id="KW-1185">Reference proteome</keyword>
<feature type="compositionally biased region" description="Basic and acidic residues" evidence="22">
    <location>
        <begin position="1230"/>
        <end position="1243"/>
    </location>
</feature>
<dbReference type="InterPro" id="IPR003929">
    <property type="entry name" value="K_chnl_BK_asu"/>
</dbReference>
<comment type="similarity">
    <text evidence="2">Belongs to the potassium channel family. Calcium-activated (TC 1.A.1.3) subfamily. KCa1.1/KCNMA1 sub-subfamily.</text>
</comment>
<evidence type="ECO:0000256" key="11">
    <source>
        <dbReference type="ARBA" id="ARBA00022842"/>
    </source>
</evidence>
<feature type="region of interest" description="Disordered" evidence="22">
    <location>
        <begin position="2605"/>
        <end position="2627"/>
    </location>
</feature>
<feature type="transmembrane region" description="Helical" evidence="23">
    <location>
        <begin position="2263"/>
        <end position="2285"/>
    </location>
</feature>
<feature type="region of interest" description="Disordered" evidence="22">
    <location>
        <begin position="1010"/>
        <end position="1050"/>
    </location>
</feature>
<dbReference type="FunFam" id="3.40.50.720:FF:000005">
    <property type="entry name" value="calcium-activated potassium channel subunit alpha-1 isoform X6"/>
    <property type="match status" value="1"/>
</dbReference>
<dbReference type="SUPFAM" id="SSF81324">
    <property type="entry name" value="Voltage-gated potassium channels"/>
    <property type="match status" value="1"/>
</dbReference>
<dbReference type="InterPro" id="IPR008145">
    <property type="entry name" value="GK/Ca_channel_bsu"/>
</dbReference>
<feature type="coiled-coil region" evidence="21">
    <location>
        <begin position="666"/>
        <end position="777"/>
    </location>
</feature>
<feature type="region of interest" description="Disordered" evidence="22">
    <location>
        <begin position="1613"/>
        <end position="1687"/>
    </location>
</feature>
<proteinExistence type="inferred from homology"/>
<feature type="domain" description="PDZ" evidence="26">
    <location>
        <begin position="1528"/>
        <end position="1607"/>
    </location>
</feature>
<dbReference type="SUPFAM" id="SSF50156">
    <property type="entry name" value="PDZ domain-like"/>
    <property type="match status" value="4"/>
</dbReference>
<feature type="compositionally biased region" description="Basic and acidic residues" evidence="22">
    <location>
        <begin position="1148"/>
        <end position="1160"/>
    </location>
</feature>
<dbReference type="Gene3D" id="3.40.50.720">
    <property type="entry name" value="NAD(P)-binding Rossmann-like Domain"/>
    <property type="match status" value="2"/>
</dbReference>
<feature type="transmembrane region" description="Helical" evidence="23">
    <location>
        <begin position="2170"/>
        <end position="2194"/>
    </location>
</feature>
<evidence type="ECO:0000259" key="26">
    <source>
        <dbReference type="PROSITE" id="PS50106"/>
    </source>
</evidence>
<feature type="domain" description="RCK N-terminal" evidence="28">
    <location>
        <begin position="2737"/>
        <end position="2881"/>
    </location>
</feature>
<dbReference type="Gene3D" id="2.30.30.40">
    <property type="entry name" value="SH3 Domains"/>
    <property type="match status" value="1"/>
</dbReference>
<dbReference type="GO" id="GO:0005267">
    <property type="term" value="F:potassium channel activity"/>
    <property type="evidence" value="ECO:0007669"/>
    <property type="project" value="UniProtKB-KW"/>
</dbReference>
<dbReference type="Gene3D" id="3.40.50.300">
    <property type="entry name" value="P-loop containing nucleotide triphosphate hydrolases"/>
    <property type="match status" value="1"/>
</dbReference>
<keyword evidence="21" id="KW-0175">Coiled coil</keyword>
<dbReference type="Pfam" id="PF16610">
    <property type="entry name" value="dbPDZ_assoc"/>
    <property type="match status" value="1"/>
</dbReference>
<dbReference type="FunFam" id="2.30.42.10:FF:000152">
    <property type="entry name" value="disks large homolog 5 isoform X1"/>
    <property type="match status" value="1"/>
</dbReference>
<feature type="domain" description="Guanylate kinase-like" evidence="25">
    <location>
        <begin position="1975"/>
        <end position="2096"/>
    </location>
</feature>
<keyword evidence="13" id="KW-0630">Potassium</keyword>
<evidence type="ECO:0000256" key="9">
    <source>
        <dbReference type="ARBA" id="ARBA00022826"/>
    </source>
</evidence>
<dbReference type="InterPro" id="IPR008144">
    <property type="entry name" value="Guanylate_kin-like_dom"/>
</dbReference>
<dbReference type="PRINTS" id="PR01449">
    <property type="entry name" value="BKCHANNELA"/>
</dbReference>
<dbReference type="InterPro" id="IPR001452">
    <property type="entry name" value="SH3_domain"/>
</dbReference>
<feature type="compositionally biased region" description="Basic and acidic residues" evidence="22">
    <location>
        <begin position="1406"/>
        <end position="1418"/>
    </location>
</feature>
<dbReference type="PROSITE" id="PS50209">
    <property type="entry name" value="CARD"/>
    <property type="match status" value="1"/>
</dbReference>
<evidence type="ECO:0000256" key="15">
    <source>
        <dbReference type="ARBA" id="ARBA00023065"/>
    </source>
</evidence>
<dbReference type="Pfam" id="PF04822">
    <property type="entry name" value="Takusan"/>
    <property type="match status" value="1"/>
</dbReference>
<dbReference type="InterPro" id="IPR001478">
    <property type="entry name" value="PDZ"/>
</dbReference>
<dbReference type="CDD" id="cd06765">
    <property type="entry name" value="PDZ2_DLG5-like"/>
    <property type="match status" value="1"/>
</dbReference>
<feature type="domain" description="PDZ" evidence="26">
    <location>
        <begin position="798"/>
        <end position="888"/>
    </location>
</feature>
<evidence type="ECO:0000256" key="16">
    <source>
        <dbReference type="ARBA" id="ARBA00023136"/>
    </source>
</evidence>
<keyword evidence="14 23" id="KW-1133">Transmembrane helix</keyword>
<dbReference type="GO" id="GO:0046872">
    <property type="term" value="F:metal ion binding"/>
    <property type="evidence" value="ECO:0007669"/>
    <property type="project" value="UniProtKB-KW"/>
</dbReference>
<feature type="transmembrane region" description="Helical" evidence="23">
    <location>
        <begin position="2297"/>
        <end position="2315"/>
    </location>
</feature>
<feature type="compositionally biased region" description="Polar residues" evidence="22">
    <location>
        <begin position="2618"/>
        <end position="2627"/>
    </location>
</feature>
<sequence length="3206" mass="362432">MEPKHKELLDQYHQNLLESITDADRVIDLLGKAGTLSQLERFELDNNCSSSSEKTDLLLKMLMNKERDHFPDLCVALEKTHPHLYSALFMNGVGPVDNSSGSNYSILSTMPSDSESSGSLSSIGTTGKPSSPPPVLIENRQMSEKLETILFQLRQVTRERDELRKRLALSSPGTTFDDCRPNSKPSHDYEHLKMQCMKAMADLQSLQNQHTKTLKRCEEAVKEADFYHMLHSRLLSDQSQLKEEMDAMKKESSQLVREHNHLKQSCEELKRLHDEDQKEVTDLRIQQQQRSMMKEVYFCFDSMLHSRLLSDQSQLKEEMDAMKKESSQLVREHNHLKQSCEELKRLHDEDQKEVTDLRIQQQQMLRENGSSEILNQLYDTCMDKLEGVKKDYDALRKRYNDKIASHNTDLSRLEQAEEDNRRLQKQLDVIMKQRDTAMHYQQQYSSSLRRFDSIQQELTKTTAQNKELQREMERLQSEATRYKTLQLKAVKDSEKYKEERDSVFNEYRLIMSERDQVIKEVDKLQTELEAAEAKLKNTSCERKVASEEMEALRQELNSALVERDCAICERNELLEKYCHEVKDKTEAQKELDQACKDIETVKEERDVARKERTEAINQRDQLLREYYQARQCFIVILYVNVMPQCSKSQFTFYSELILFKIWYWVNAIANKEIEMLRKQYEAMAQEMKEAVQEAEVAKCRRDWAFQERDKIVAERESIRTLCDNLRRERDRAVSDLAEALRNLDDMRKQKNDSVRELKELKEKMENQLEKEARFRQLMAHNSHDSAIDTDSLEWETEVVEFEKDREDMDLKALGFDVAEGVNEPYVPGDSGIFVTKVDKGSIADGRLRVNDWLLKINDVDLANKDRKQVIKAVLNGGGVINMVVRRRKSLGGRIVTPVHIPFVGHKDSGISLESGVFVAAIVPGSPAAREGSLSVGDRLVAINGIALDNKTLTECEALLQNCRDSLSLSLMKSSSRQNIFENLRDFEKTSNCRVHSSEVHVRNSRNLKHNSSTQTDIFNPDTVDGKEDRSDSEETSFCDHKPFSTGSLHTNSHRSIQHACHGNAGHSPGSRSANMFPDHGYGIVEAEKRQFNFDPTVADCIMIETTLEKGHGPKHSSGTWPKMIVDVSSETAQLSIFKIPEKQRKSIFDADTFKRPETPSKIDYLSPGQLPAHSPQASKVVIAATPPTPPTRSDSFKFKHKPQTSSASDSTITTGSPPTSPAQSPVTMETKQELAHEGRDRNGNHYILEGSMDCNIISSRKSCDEDVGHQRVEEPEVKRPRPKSAPALRHKLTPLPMLVPTLQVQNYAKEEQQSPEPYEWVRYSPKRSHRHSMGFVPAVYNGTVSANTASRSLAPCPAVTAVMRNPVYTAWSHRVHSNNCPVATQICHQRSHPSPQHQGRLSLDLSQKRSSDFSEASRSRSHGTNSLPSSARLGSSNTLQYRTERIKIPSTPRYPRSMLGSDRGSLSHSECSSPSLITPPQSPLNLETSSFASSQSQSSISTLPRISISPVPMGEHRKDRPYLEEPRNVIVHKGAEPLGISIVGVENGGIFVSKVTSGSIAHQAGLEYGDQLLEYNGINLRSATEQQARLIIGQQCDTITILAQYNPHMYQLGNHSRSSSRLEPISNHSTHHGSGAATPDNHSTPHGSGAATPDNHSVIDTVSEQDEGTVTPPSKQTTPTTSPCNSIRMSMDATKKFPEPRTVIIRKTQVELGIQICGGNLYGIFVEKLEDDSPAKSPGGLMPGDMILEYGSVYMKNKTAEEAYLEMLKPAESITMKVKYRIDEFMRIKDTPGDGFFIRALYDRVAEMEQDLSFKKDDILYVDDTLPKGNFGFWMAWQLDENAQKLERGQVPSKYMMDQELYRRHSMSEMKDENGSSKTLSAAARRSFFRRKQKHKRSGSKDGKDLLALDAISTDSIPFLEDCVSRAYQRVKKVECTSPRPVLILGPLVDAVKDMLVKDSPGKFCRCPLEVMKASQQAIERGVKDCLFIDYKRRSGHFDVTTVASIKEITEKDCHCLLDIAPHAIERLHSVHIYPIVIFIRYKNAKQIKEQKDPIFLRDKVSQKHSKEQFEIAQKTEQEYSKFFTALKNGKPGNDILCIPVTEICCKDAQKINSGAGNQADGSPKNADEKEESPASEVGWMTSVKDWAGVMISAQTLTGRVLFIAANDKLWFWLEVNSVVDFFTVPPVFVSVYLNRSWLGLRFLRALRLIQFSEILQFLNILKTSNSIKLVNLLSIFISTWLTAAGFIHLVENSGDPWENFQNFQLLSYWECVYLLMVTMSTVGYGDVYAKTTLGRLFMVFFILGGLAMFARYVPEIAALILNRKKYGGIYNSTQGRKHIVVCGHITLESVSNFLKDFLHKDRDDVNVEIVFLHNISPNLELEALFKRHFTQVEFYQGSVLNPHDLARLKIEQADACLILANKYCPDPDAEDASNIMRVISIKNYHPKIRIITQMLQYHNKAHLLNIPSWNWKEGDDAICLAELKLGFIAQSCLAQGLSTMLANLFSMRSCIKIEEDTWQKYYLEGVSNEMYTEYLSNAFVGLSFPVVCELCYVKLKLLLIAIEYKSDERESRAFFYCKACHDDITDPKRIKKCGCKRLEDEHPSALSPKKKQRNGGMRNSPSSSPKMRSVAALGYFFILLALGYRDDRSSVLVEDEHPSALSPKKKQRNGGMRNSPSSSPKMRRHDPLHVPGNEQIENMDANVKKYDSTGMFHWCPSKDIEKAILTRSEAAMTVLSGHVVVCIFGDVKSALVGLRNLVMPLRASNFHYHELKPIVFVGSLEYLRREWETLLNFPKVSILPGTPLSRADLRAVNINLCDMCVILSANQNNIDDASLQDKECILASLNIKSMLFDDSIGVLQANSQGFTPPGMDRFSPDNSPVHGLGQQTPITTGANIPIITELVNDSNVQFLDQDDDDDPDTELYLTQPFACGTAFAVSVLDSLMSATYFNDNILTLIRTLVTGGATPELEGLLAEENALRGGYSTPQTLANRDRCRVAQLALYDGPFADLGDGGCYGDLFCKALKTYNMLCFGIYRLRDAHIGTSSQCTKRYVIANPPYEFELVPTDLIFCLMQFDHNAGQSRASLSHSSHSSHSSSKKSSSVHSIPTANRQNRTKTRDSREKQNSPLSAFLATERYSTEYDPVGGTNKLLTLLKEKKWFTDEPENACPRNIQIKPMSTHMANQVNQYKSTSSLIPPIREVEDEC</sequence>
<evidence type="ECO:0000256" key="3">
    <source>
        <dbReference type="ARBA" id="ARBA00022443"/>
    </source>
</evidence>
<evidence type="ECO:0000256" key="19">
    <source>
        <dbReference type="ARBA" id="ARBA00033447"/>
    </source>
</evidence>
<feature type="compositionally biased region" description="Low complexity" evidence="22">
    <location>
        <begin position="3086"/>
        <end position="3106"/>
    </location>
</feature>
<dbReference type="CDD" id="cd01671">
    <property type="entry name" value="CARD"/>
    <property type="match status" value="1"/>
</dbReference>
<dbReference type="SUPFAM" id="SSF47986">
    <property type="entry name" value="DEATH domain"/>
    <property type="match status" value="1"/>
</dbReference>
<keyword evidence="17" id="KW-0407">Ion channel</keyword>
<dbReference type="CDD" id="cd06767">
    <property type="entry name" value="PDZ3_DLG5-like"/>
    <property type="match status" value="1"/>
</dbReference>
<dbReference type="CDD" id="cd11860">
    <property type="entry name" value="SH3_DLG5"/>
    <property type="match status" value="1"/>
</dbReference>
<keyword evidence="3 20" id="KW-0728">SH3 domain</keyword>
<feature type="compositionally biased region" description="Polar residues" evidence="22">
    <location>
        <begin position="1422"/>
        <end position="1441"/>
    </location>
</feature>
<evidence type="ECO:0000256" key="7">
    <source>
        <dbReference type="ARBA" id="ARBA00022692"/>
    </source>
</evidence>
<dbReference type="GO" id="GO:0005886">
    <property type="term" value="C:plasma membrane"/>
    <property type="evidence" value="ECO:0007669"/>
    <property type="project" value="UniProtKB-SubCell"/>
</dbReference>
<evidence type="ECO:0000256" key="6">
    <source>
        <dbReference type="ARBA" id="ARBA00022538"/>
    </source>
</evidence>
<evidence type="ECO:0000256" key="20">
    <source>
        <dbReference type="PROSITE-ProRule" id="PRU00192"/>
    </source>
</evidence>
<dbReference type="GO" id="GO:0042981">
    <property type="term" value="P:regulation of apoptotic process"/>
    <property type="evidence" value="ECO:0007669"/>
    <property type="project" value="InterPro"/>
</dbReference>
<dbReference type="InterPro" id="IPR011029">
    <property type="entry name" value="DEATH-like_dom_sf"/>
</dbReference>
<feature type="transmembrane region" description="Helical" evidence="23">
    <location>
        <begin position="2230"/>
        <end position="2251"/>
    </location>
</feature>
<dbReference type="Pfam" id="PF21014">
    <property type="entry name" value="Slowpoke_C"/>
    <property type="match status" value="1"/>
</dbReference>
<feature type="coiled-coil region" evidence="21">
    <location>
        <begin position="396"/>
        <end position="485"/>
    </location>
</feature>
<name>A0A444UH49_ACIRT</name>
<dbReference type="SUPFAM" id="SSF52540">
    <property type="entry name" value="P-loop containing nucleoside triphosphate hydrolases"/>
    <property type="match status" value="1"/>
</dbReference>
<dbReference type="PROSITE" id="PS51201">
    <property type="entry name" value="RCK_N"/>
    <property type="match status" value="2"/>
</dbReference>
<feature type="domain" description="CARD" evidence="27">
    <location>
        <begin position="1"/>
        <end position="92"/>
    </location>
</feature>
<evidence type="ECO:0000256" key="1">
    <source>
        <dbReference type="ARBA" id="ARBA00004651"/>
    </source>
</evidence>
<dbReference type="SMART" id="SM00072">
    <property type="entry name" value="GuKc"/>
    <property type="match status" value="1"/>
</dbReference>
<keyword evidence="11" id="KW-0460">Magnesium</keyword>
<keyword evidence="12" id="KW-0851">Voltage-gated channel</keyword>
<keyword evidence="16 23" id="KW-0472">Membrane</keyword>
<feature type="region of interest" description="Disordered" evidence="22">
    <location>
        <begin position="2654"/>
        <end position="2694"/>
    </location>
</feature>
<evidence type="ECO:0000259" key="24">
    <source>
        <dbReference type="PROSITE" id="PS50002"/>
    </source>
</evidence>
<dbReference type="InterPro" id="IPR036028">
    <property type="entry name" value="SH3-like_dom_sf"/>
</dbReference>
<feature type="compositionally biased region" description="Low complexity" evidence="22">
    <location>
        <begin position="112"/>
        <end position="122"/>
    </location>
</feature>
<dbReference type="CDD" id="cd06764">
    <property type="entry name" value="PDZ1_DLG5-like"/>
    <property type="match status" value="1"/>
</dbReference>
<gene>
    <name evidence="29" type="ORF">EOD39_4758</name>
</gene>
<dbReference type="InterPro" id="IPR048735">
    <property type="entry name" value="Slowpoke-like_C"/>
</dbReference>
<dbReference type="Pfam" id="PF22614">
    <property type="entry name" value="Slo-like_RCK"/>
    <property type="match status" value="2"/>
</dbReference>
<evidence type="ECO:0000256" key="22">
    <source>
        <dbReference type="SAM" id="MobiDB-lite"/>
    </source>
</evidence>
<keyword evidence="7 23" id="KW-0812">Transmembrane</keyword>
<feature type="compositionally biased region" description="Low complexity" evidence="22">
    <location>
        <begin position="1669"/>
        <end position="1683"/>
    </location>
</feature>
<protein>
    <recommendedName>
        <fullName evidence="18">BK channel</fullName>
    </recommendedName>
    <alternativeName>
        <fullName evidence="19">Slowpoke homolog</fullName>
    </alternativeName>
</protein>
<dbReference type="PANTHER" id="PTHR46360:SF1">
    <property type="entry name" value="DISKS LARGE HOMOLOG 5"/>
    <property type="match status" value="1"/>
</dbReference>
<dbReference type="Pfam" id="PF00595">
    <property type="entry name" value="PDZ"/>
    <property type="match status" value="4"/>
</dbReference>
<dbReference type="PROSITE" id="PS50052">
    <property type="entry name" value="GUANYLATE_KINASE_2"/>
    <property type="match status" value="1"/>
</dbReference>
<feature type="domain" description="SH3" evidence="24">
    <location>
        <begin position="1793"/>
        <end position="1861"/>
    </location>
</feature>
<evidence type="ECO:0000256" key="21">
    <source>
        <dbReference type="SAM" id="Coils"/>
    </source>
</evidence>
<feature type="domain" description="PDZ" evidence="26">
    <location>
        <begin position="909"/>
        <end position="974"/>
    </location>
</feature>
<evidence type="ECO:0000256" key="14">
    <source>
        <dbReference type="ARBA" id="ARBA00022989"/>
    </source>
</evidence>
<evidence type="ECO:0000256" key="8">
    <source>
        <dbReference type="ARBA" id="ARBA00022723"/>
    </source>
</evidence>
<feature type="compositionally biased region" description="Low complexity" evidence="22">
    <location>
        <begin position="1466"/>
        <end position="1475"/>
    </location>
</feature>
<dbReference type="PANTHER" id="PTHR46360">
    <property type="entry name" value="DISKS LARGE HOMOLOG 5"/>
    <property type="match status" value="1"/>
</dbReference>
<accession>A0A444UH49</accession>
<reference evidence="29 30" key="1">
    <citation type="submission" date="2019-01" db="EMBL/GenBank/DDBJ databases">
        <title>Draft Genome and Complete Hox-Cluster Characterization of the Sterlet Sturgeon (Acipenser ruthenus).</title>
        <authorList>
            <person name="Wei Q."/>
        </authorList>
    </citation>
    <scope>NUCLEOTIDE SEQUENCE [LARGE SCALE GENOMIC DNA]</scope>
    <source>
        <strain evidence="29">WHYD16114868_AA</strain>
        <tissue evidence="29">Blood</tissue>
    </source>
</reference>
<feature type="coiled-coil region" evidence="21">
    <location>
        <begin position="514"/>
        <end position="625"/>
    </location>
</feature>
<dbReference type="FunFam" id="1.10.287.70:FF:000015">
    <property type="entry name" value="Calcium-activated potassium channel subunit alpha-1 isoform X7"/>
    <property type="match status" value="1"/>
</dbReference>
<dbReference type="InterPro" id="IPR005821">
    <property type="entry name" value="Ion_trans_dom"/>
</dbReference>
<dbReference type="GO" id="GO:0034702">
    <property type="term" value="C:monoatomic ion channel complex"/>
    <property type="evidence" value="ECO:0007669"/>
    <property type="project" value="UniProtKB-KW"/>
</dbReference>
<dbReference type="InterPro" id="IPR036034">
    <property type="entry name" value="PDZ_sf"/>
</dbReference>
<evidence type="ECO:0000256" key="10">
    <source>
        <dbReference type="ARBA" id="ARBA00022837"/>
    </source>
</evidence>
<dbReference type="PROSITE" id="PS50106">
    <property type="entry name" value="PDZ"/>
    <property type="match status" value="4"/>
</dbReference>
<feature type="compositionally biased region" description="Low complexity" evidence="22">
    <location>
        <begin position="1208"/>
        <end position="1217"/>
    </location>
</feature>
<dbReference type="InterPro" id="IPR053004">
    <property type="entry name" value="MAGUK_Signaling_Regulators"/>
</dbReference>
<keyword evidence="15" id="KW-0406">Ion transport</keyword>
<keyword evidence="5" id="KW-1003">Cell membrane</keyword>
<dbReference type="SUPFAM" id="SSF51735">
    <property type="entry name" value="NAD(P)-binding Rossmann-fold domains"/>
    <property type="match status" value="1"/>
</dbReference>
<feature type="domain" description="RCK N-terminal" evidence="28">
    <location>
        <begin position="2337"/>
        <end position="2479"/>
    </location>
</feature>
<evidence type="ECO:0000256" key="13">
    <source>
        <dbReference type="ARBA" id="ARBA00022958"/>
    </source>
</evidence>
<feature type="region of interest" description="Disordered" evidence="22">
    <location>
        <begin position="1388"/>
        <end position="1481"/>
    </location>
</feature>
<evidence type="ECO:0000256" key="17">
    <source>
        <dbReference type="ARBA" id="ARBA00023303"/>
    </source>
</evidence>
<comment type="subcellular location">
    <subcellularLocation>
        <location evidence="1">Cell membrane</location>
        <topology evidence="1">Multi-pass membrane protein</topology>
    </subcellularLocation>
</comment>
<feature type="compositionally biased region" description="Polar residues" evidence="22">
    <location>
        <begin position="1388"/>
        <end position="1399"/>
    </location>
</feature>
<evidence type="ECO:0000313" key="29">
    <source>
        <dbReference type="EMBL" id="RXM34496.1"/>
    </source>
</evidence>
<dbReference type="Pfam" id="PF00520">
    <property type="entry name" value="Ion_trans"/>
    <property type="match status" value="1"/>
</dbReference>
<evidence type="ECO:0000259" key="25">
    <source>
        <dbReference type="PROSITE" id="PS50052"/>
    </source>
</evidence>
<dbReference type="Gene3D" id="1.10.533.10">
    <property type="entry name" value="Death Domain, Fas"/>
    <property type="match status" value="1"/>
</dbReference>
<keyword evidence="8" id="KW-0479">Metal-binding</keyword>
<dbReference type="Gene3D" id="1.10.287.70">
    <property type="match status" value="1"/>
</dbReference>